<sequence>MFGKNFSVVCKGPSLVSGDVYLRVTKGHNSNAFYYATGATGGHRDRFEVRVGSQVVLNHPPGCNSVVEIDFLIKMSKLLLNSSLACCNEAECEESNISLTATYWKRGPRLWINGVLFQNSTQLFLRGAILTYNCTVGLGNERSISVGVVYRERVQGWLVNYQYDYRTGTIQSSDDGQLRNGISSVKAAYVLHPEYGNTIITIIKLEVNPLLEWSSIVCYRAAPDLQRVLSEKPRHDEFAVWSEPLRIYRKISLFVA</sequence>
<dbReference type="EMBL" id="BLXT01002312">
    <property type="protein sequence ID" value="GFN93161.1"/>
    <property type="molecule type" value="Genomic_DNA"/>
</dbReference>
<evidence type="ECO:0000313" key="2">
    <source>
        <dbReference type="Proteomes" id="UP000735302"/>
    </source>
</evidence>
<proteinExistence type="predicted"/>
<reference evidence="1 2" key="1">
    <citation type="journal article" date="2021" name="Elife">
        <title>Chloroplast acquisition without the gene transfer in kleptoplastic sea slugs, Plakobranchus ocellatus.</title>
        <authorList>
            <person name="Maeda T."/>
            <person name="Takahashi S."/>
            <person name="Yoshida T."/>
            <person name="Shimamura S."/>
            <person name="Takaki Y."/>
            <person name="Nagai Y."/>
            <person name="Toyoda A."/>
            <person name="Suzuki Y."/>
            <person name="Arimoto A."/>
            <person name="Ishii H."/>
            <person name="Satoh N."/>
            <person name="Nishiyama T."/>
            <person name="Hasebe M."/>
            <person name="Maruyama T."/>
            <person name="Minagawa J."/>
            <person name="Obokata J."/>
            <person name="Shigenobu S."/>
        </authorList>
    </citation>
    <scope>NUCLEOTIDE SEQUENCE [LARGE SCALE GENOMIC DNA]</scope>
</reference>
<name>A0AAV3ZF98_9GAST</name>
<keyword evidence="2" id="KW-1185">Reference proteome</keyword>
<evidence type="ECO:0000313" key="1">
    <source>
        <dbReference type="EMBL" id="GFN93161.1"/>
    </source>
</evidence>
<organism evidence="1 2">
    <name type="scientific">Plakobranchus ocellatus</name>
    <dbReference type="NCBI Taxonomy" id="259542"/>
    <lineage>
        <taxon>Eukaryota</taxon>
        <taxon>Metazoa</taxon>
        <taxon>Spiralia</taxon>
        <taxon>Lophotrochozoa</taxon>
        <taxon>Mollusca</taxon>
        <taxon>Gastropoda</taxon>
        <taxon>Heterobranchia</taxon>
        <taxon>Euthyneura</taxon>
        <taxon>Panpulmonata</taxon>
        <taxon>Sacoglossa</taxon>
        <taxon>Placobranchoidea</taxon>
        <taxon>Plakobranchidae</taxon>
        <taxon>Plakobranchus</taxon>
    </lineage>
</organism>
<gene>
    <name evidence="1" type="ORF">PoB_001966700</name>
</gene>
<dbReference type="Proteomes" id="UP000735302">
    <property type="component" value="Unassembled WGS sequence"/>
</dbReference>
<protein>
    <recommendedName>
        <fullName evidence="3">Ig-like domain-containing protein</fullName>
    </recommendedName>
</protein>
<dbReference type="AlphaFoldDB" id="A0AAV3ZF98"/>
<comment type="caution">
    <text evidence="1">The sequence shown here is derived from an EMBL/GenBank/DDBJ whole genome shotgun (WGS) entry which is preliminary data.</text>
</comment>
<accession>A0AAV3ZF98</accession>
<evidence type="ECO:0008006" key="3">
    <source>
        <dbReference type="Google" id="ProtNLM"/>
    </source>
</evidence>